<dbReference type="GeneID" id="39846409"/>
<feature type="domain" description="Water stress and hypersensitive response" evidence="2">
    <location>
        <begin position="192"/>
        <end position="320"/>
    </location>
</feature>
<dbReference type="OrthoDB" id="105458at2157"/>
<dbReference type="GO" id="GO:0009269">
    <property type="term" value="P:response to desiccation"/>
    <property type="evidence" value="ECO:0007669"/>
    <property type="project" value="InterPro"/>
</dbReference>
<keyword evidence="4" id="KW-1185">Reference proteome</keyword>
<evidence type="ECO:0000256" key="1">
    <source>
        <dbReference type="SAM" id="Phobius"/>
    </source>
</evidence>
<evidence type="ECO:0000259" key="2">
    <source>
        <dbReference type="SMART" id="SM00769"/>
    </source>
</evidence>
<dbReference type="RefSeq" id="WP_049993336.1">
    <property type="nucleotide sequence ID" value="NZ_CP031310.1"/>
</dbReference>
<keyword evidence="1" id="KW-0472">Membrane</keyword>
<protein>
    <recommendedName>
        <fullName evidence="2">Water stress and hypersensitive response domain-containing protein</fullName>
    </recommendedName>
</protein>
<dbReference type="Proteomes" id="UP000296706">
    <property type="component" value="Chromosome"/>
</dbReference>
<accession>A0A4D6H7U5</accession>
<dbReference type="KEGG" id="hsn:DV733_01035"/>
<dbReference type="InterPro" id="IPR004864">
    <property type="entry name" value="LEA_2"/>
</dbReference>
<proteinExistence type="predicted"/>
<keyword evidence="1" id="KW-1133">Transmembrane helix</keyword>
<dbReference type="SMART" id="SM00769">
    <property type="entry name" value="WHy"/>
    <property type="match status" value="2"/>
</dbReference>
<keyword evidence="1" id="KW-0812">Transmembrane</keyword>
<dbReference type="AlphaFoldDB" id="A0A4D6H7U5"/>
<dbReference type="EMBL" id="CP031310">
    <property type="protein sequence ID" value="QCC49893.1"/>
    <property type="molecule type" value="Genomic_DNA"/>
</dbReference>
<name>A0A4D6H7U5_9EURY</name>
<sequence length="348" mass="36935">MDLSIKRLAVGAVGLIVGLIAILVIAYLTGIIGLPSVTVDDPGDWGNTTENSTGIVTTLNVDNPNPIGVTLSSGFSAEYQVAMNDVELVTGSRDAISIPKGKSTIQLRSALDNDKLDSWWVAFVRNDETIEMRATGSADVSAVLSKTISFPAFEQTLLEDQRPVVDSFDAAVSDMEGAYTADAGLVSAGYEIRDASAEWGEVTEPTSNMTLTFEIHNPGDVPVPLVPDGFRLNATGNGVPLFTASGDALTPQNVPRDATLAPGETETVNYTVSMDNENIDEWFVSHVRNDEQTDFVIKPQLEFEIPDTDVGITIPRDGPGYRCSLQTAILVDNQSTETTCGSGGSAGA</sequence>
<dbReference type="InterPro" id="IPR013990">
    <property type="entry name" value="WHy-dom"/>
</dbReference>
<gene>
    <name evidence="3" type="ORF">DV733_01035</name>
</gene>
<dbReference type="Pfam" id="PF03168">
    <property type="entry name" value="LEA_2"/>
    <property type="match status" value="1"/>
</dbReference>
<evidence type="ECO:0000313" key="4">
    <source>
        <dbReference type="Proteomes" id="UP000296706"/>
    </source>
</evidence>
<organism evidence="3 4">
    <name type="scientific">Halapricum salinum</name>
    <dbReference type="NCBI Taxonomy" id="1457250"/>
    <lineage>
        <taxon>Archaea</taxon>
        <taxon>Methanobacteriati</taxon>
        <taxon>Methanobacteriota</taxon>
        <taxon>Stenosarchaea group</taxon>
        <taxon>Halobacteria</taxon>
        <taxon>Halobacteriales</taxon>
        <taxon>Haloarculaceae</taxon>
        <taxon>Halapricum</taxon>
    </lineage>
</organism>
<feature type="domain" description="Water stress and hypersensitive response" evidence="2">
    <location>
        <begin position="37"/>
        <end position="157"/>
    </location>
</feature>
<dbReference type="STRING" id="1457250.GCA_000755225_02500"/>
<dbReference type="Gene3D" id="2.60.40.10">
    <property type="entry name" value="Immunoglobulins"/>
    <property type="match status" value="2"/>
</dbReference>
<evidence type="ECO:0000313" key="3">
    <source>
        <dbReference type="EMBL" id="QCC49893.1"/>
    </source>
</evidence>
<dbReference type="SUPFAM" id="SSF117070">
    <property type="entry name" value="LEA14-like"/>
    <property type="match status" value="1"/>
</dbReference>
<feature type="transmembrane region" description="Helical" evidence="1">
    <location>
        <begin position="12"/>
        <end position="34"/>
    </location>
</feature>
<reference evidence="3 4" key="1">
    <citation type="journal article" date="2019" name="Nat. Commun.">
        <title>A new type of DNA phosphorothioation-based antiviral system in archaea.</title>
        <authorList>
            <person name="Xiong L."/>
            <person name="Liu S."/>
            <person name="Chen S."/>
            <person name="Xiao Y."/>
            <person name="Zhu B."/>
            <person name="Gao Y."/>
            <person name="Zhang Y."/>
            <person name="Chen B."/>
            <person name="Luo J."/>
            <person name="Deng Z."/>
            <person name="Chen X."/>
            <person name="Wang L."/>
            <person name="Chen S."/>
        </authorList>
    </citation>
    <scope>NUCLEOTIDE SEQUENCE [LARGE SCALE GENOMIC DNA]</scope>
    <source>
        <strain evidence="3 4">CBA1105</strain>
    </source>
</reference>
<dbReference type="InterPro" id="IPR013783">
    <property type="entry name" value="Ig-like_fold"/>
</dbReference>